<comment type="caution">
    <text evidence="1">The sequence shown here is derived from an EMBL/GenBank/DDBJ whole genome shotgun (WGS) entry which is preliminary data.</text>
</comment>
<dbReference type="AlphaFoldDB" id="A0A4Y2NTQ6"/>
<proteinExistence type="predicted"/>
<keyword evidence="2" id="KW-1185">Reference proteome</keyword>
<evidence type="ECO:0000313" key="2">
    <source>
        <dbReference type="Proteomes" id="UP000499080"/>
    </source>
</evidence>
<dbReference type="Proteomes" id="UP000499080">
    <property type="component" value="Unassembled WGS sequence"/>
</dbReference>
<name>A0A4Y2NTQ6_ARAVE</name>
<accession>A0A4Y2NTQ6</accession>
<protein>
    <submittedName>
        <fullName evidence="1">Uncharacterized protein</fullName>
    </submittedName>
</protein>
<reference evidence="1 2" key="1">
    <citation type="journal article" date="2019" name="Sci. Rep.">
        <title>Orb-weaving spider Araneus ventricosus genome elucidates the spidroin gene catalogue.</title>
        <authorList>
            <person name="Kono N."/>
            <person name="Nakamura H."/>
            <person name="Ohtoshi R."/>
            <person name="Moran D.A.P."/>
            <person name="Shinohara A."/>
            <person name="Yoshida Y."/>
            <person name="Fujiwara M."/>
            <person name="Mori M."/>
            <person name="Tomita M."/>
            <person name="Arakawa K."/>
        </authorList>
    </citation>
    <scope>NUCLEOTIDE SEQUENCE [LARGE SCALE GENOMIC DNA]</scope>
</reference>
<sequence length="121" mass="13198">MGCGGPGAPVEDAMPPRRSKFFTPFTQPAIQLVDKERSGENLKASSLHPSPCRADLPPLVGQNLTLLLFFGHSVSVQVQWFLCNPALSSPFSFPLFSEGANRERGRENKSLYVDVSDFGTT</sequence>
<gene>
    <name evidence="1" type="ORF">AVEN_182066_1</name>
</gene>
<organism evidence="1 2">
    <name type="scientific">Araneus ventricosus</name>
    <name type="common">Orbweaver spider</name>
    <name type="synonym">Epeira ventricosa</name>
    <dbReference type="NCBI Taxonomy" id="182803"/>
    <lineage>
        <taxon>Eukaryota</taxon>
        <taxon>Metazoa</taxon>
        <taxon>Ecdysozoa</taxon>
        <taxon>Arthropoda</taxon>
        <taxon>Chelicerata</taxon>
        <taxon>Arachnida</taxon>
        <taxon>Araneae</taxon>
        <taxon>Araneomorphae</taxon>
        <taxon>Entelegynae</taxon>
        <taxon>Araneoidea</taxon>
        <taxon>Araneidae</taxon>
        <taxon>Araneus</taxon>
    </lineage>
</organism>
<dbReference type="EMBL" id="BGPR01009642">
    <property type="protein sequence ID" value="GBN41367.1"/>
    <property type="molecule type" value="Genomic_DNA"/>
</dbReference>
<evidence type="ECO:0000313" key="1">
    <source>
        <dbReference type="EMBL" id="GBN41367.1"/>
    </source>
</evidence>